<sequence>MYRKKILSRYSIIVSMICMLCVGCTSPTGNIAEKEEKSLTKADNTHNTKYVFPFEDEKHEGTWLQWPHDYTYGKGFKDKLDPIWVEMTRGLTLGENVHIIVYNEKEKNRIENLLIQENIDIDKVDFYVYPTDDVWVRDNGPIFVYDKEDNLLMADWGFNGWGKKASYKKCSKIPESLSKALSIPLIDIHEVILEGGAVEFDGNGTCLSTRSAVVNKNRNPNLTEKEIEQYIETYYGVSNVIWLDGVAGQDITDFHIDGFAKFYDKSTILTMNEQDLIEWGVSEKDINTLLEAKDVNGNPYEYIYLPLSKHNVVLENGKDLGYKGSYANFYIGNKVVLVPNYNDENDENANAILQELYPNKEVIGIDVRDLYQYGGMIHCVTQQQPINKN</sequence>
<keyword evidence="2" id="KW-1133">Transmembrane helix</keyword>
<dbReference type="Gene3D" id="3.75.10.10">
    <property type="entry name" value="L-arginine/glycine Amidinotransferase, Chain A"/>
    <property type="match status" value="1"/>
</dbReference>
<keyword evidence="1" id="KW-0378">Hydrolase</keyword>
<dbReference type="RefSeq" id="WP_277733965.1">
    <property type="nucleotide sequence ID" value="NZ_CP120733.1"/>
</dbReference>
<evidence type="ECO:0000256" key="1">
    <source>
        <dbReference type="ARBA" id="ARBA00022801"/>
    </source>
</evidence>
<dbReference type="SUPFAM" id="SSF55909">
    <property type="entry name" value="Pentein"/>
    <property type="match status" value="1"/>
</dbReference>
<feature type="transmembrane region" description="Helical" evidence="2">
    <location>
        <begin position="12"/>
        <end position="32"/>
    </location>
</feature>
<dbReference type="PANTHER" id="PTHR31377">
    <property type="entry name" value="AGMATINE DEIMINASE-RELATED"/>
    <property type="match status" value="1"/>
</dbReference>
<dbReference type="EMBL" id="CP120733">
    <property type="protein sequence ID" value="WFD11796.1"/>
    <property type="molecule type" value="Genomic_DNA"/>
</dbReference>
<keyword evidence="2" id="KW-0812">Transmembrane</keyword>
<dbReference type="PANTHER" id="PTHR31377:SF0">
    <property type="entry name" value="AGMATINE DEIMINASE-RELATED"/>
    <property type="match status" value="1"/>
</dbReference>
<dbReference type="Proteomes" id="UP001222800">
    <property type="component" value="Chromosome"/>
</dbReference>
<keyword evidence="2" id="KW-0472">Membrane</keyword>
<gene>
    <name evidence="3" type="ORF">P4S50_06890</name>
</gene>
<proteinExistence type="predicted"/>
<name>A0ABY8EFR8_9FIRM</name>
<evidence type="ECO:0000256" key="2">
    <source>
        <dbReference type="SAM" id="Phobius"/>
    </source>
</evidence>
<reference evidence="3 4" key="1">
    <citation type="submission" date="2023-03" db="EMBL/GenBank/DDBJ databases">
        <title>Complete genome sequence of Tepidibacter sp. SWIR-1, isolated from a deep-sea hydrothermal vent.</title>
        <authorList>
            <person name="Li X."/>
        </authorList>
    </citation>
    <scope>NUCLEOTIDE SEQUENCE [LARGE SCALE GENOMIC DNA]</scope>
    <source>
        <strain evidence="3 4">SWIR-1</strain>
    </source>
</reference>
<evidence type="ECO:0000313" key="3">
    <source>
        <dbReference type="EMBL" id="WFD11796.1"/>
    </source>
</evidence>
<evidence type="ECO:0000313" key="4">
    <source>
        <dbReference type="Proteomes" id="UP001222800"/>
    </source>
</evidence>
<keyword evidence="4" id="KW-1185">Reference proteome</keyword>
<accession>A0ABY8EFR8</accession>
<organism evidence="3 4">
    <name type="scientific">Tepidibacter hydrothermalis</name>
    <dbReference type="NCBI Taxonomy" id="3036126"/>
    <lineage>
        <taxon>Bacteria</taxon>
        <taxon>Bacillati</taxon>
        <taxon>Bacillota</taxon>
        <taxon>Clostridia</taxon>
        <taxon>Peptostreptococcales</taxon>
        <taxon>Peptostreptococcaceae</taxon>
        <taxon>Tepidibacter</taxon>
    </lineage>
</organism>
<dbReference type="InterPro" id="IPR007466">
    <property type="entry name" value="Peptidyl-Arg-deiminase_porph"/>
</dbReference>
<protein>
    <submittedName>
        <fullName evidence="3">Agmatine deiminase family protein</fullName>
    </submittedName>
</protein>
<dbReference type="Pfam" id="PF04371">
    <property type="entry name" value="PAD_porph"/>
    <property type="match status" value="1"/>
</dbReference>